<dbReference type="InterPro" id="IPR001584">
    <property type="entry name" value="Integrase_cat-core"/>
</dbReference>
<organism evidence="2 3">
    <name type="scientific">Kiritimatiella glycovorans</name>
    <dbReference type="NCBI Taxonomy" id="1307763"/>
    <lineage>
        <taxon>Bacteria</taxon>
        <taxon>Pseudomonadati</taxon>
        <taxon>Kiritimatiellota</taxon>
        <taxon>Kiritimatiellia</taxon>
        <taxon>Kiritimatiellales</taxon>
        <taxon>Kiritimatiellaceae</taxon>
        <taxon>Kiritimatiella</taxon>
    </lineage>
</organism>
<dbReference type="InterPro" id="IPR051917">
    <property type="entry name" value="Transposase-Integrase"/>
</dbReference>
<reference evidence="3" key="1">
    <citation type="submission" date="2015-02" db="EMBL/GenBank/DDBJ databases">
        <title>Description and complete genome sequence of the first cultured representative of the subdivision 5 of the Verrucomicrobia phylum.</title>
        <authorList>
            <person name="Spring S."/>
            <person name="Bunk B."/>
            <person name="Sproer C."/>
            <person name="Klenk H.-P."/>
        </authorList>
    </citation>
    <scope>NUCLEOTIDE SEQUENCE [LARGE SCALE GENOMIC DNA]</scope>
    <source>
        <strain evidence="3">L21-Fru-AB</strain>
    </source>
</reference>
<protein>
    <submittedName>
        <fullName evidence="2">Transposase, IS30 family</fullName>
    </submittedName>
</protein>
<dbReference type="AlphaFoldDB" id="A0A0G3EGK8"/>
<dbReference type="GO" id="GO:0015074">
    <property type="term" value="P:DNA integration"/>
    <property type="evidence" value="ECO:0007669"/>
    <property type="project" value="InterPro"/>
</dbReference>
<dbReference type="PROSITE" id="PS50994">
    <property type="entry name" value="INTEGRASE"/>
    <property type="match status" value="1"/>
</dbReference>
<dbReference type="GO" id="GO:0004803">
    <property type="term" value="F:transposase activity"/>
    <property type="evidence" value="ECO:0007669"/>
    <property type="project" value="TreeGrafter"/>
</dbReference>
<sequence>METRSTVGHWEGDLIQGASKSGYLVTLVERRTRFTLVDRTMSKEAREVTRTICRMFNTTSEASRLTLTLDNGKEFARHERMATKTGMDIFFAHPYHSWERGTNENTNGLIRRLHPKKVSFRGIGTAALKRIDTFLNDRPRKCLGWMTPREKMAAFLASAP</sequence>
<dbReference type="Gene3D" id="3.30.420.10">
    <property type="entry name" value="Ribonuclease H-like superfamily/Ribonuclease H"/>
    <property type="match status" value="1"/>
</dbReference>
<dbReference type="GO" id="GO:0032196">
    <property type="term" value="P:transposition"/>
    <property type="evidence" value="ECO:0007669"/>
    <property type="project" value="TreeGrafter"/>
</dbReference>
<gene>
    <name evidence="2" type="ORF">L21SP4_02381</name>
</gene>
<dbReference type="GO" id="GO:0005829">
    <property type="term" value="C:cytosol"/>
    <property type="evidence" value="ECO:0007669"/>
    <property type="project" value="TreeGrafter"/>
</dbReference>
<dbReference type="EMBL" id="CP010904">
    <property type="protein sequence ID" value="AKJ65606.1"/>
    <property type="molecule type" value="Genomic_DNA"/>
</dbReference>
<dbReference type="InterPro" id="IPR036397">
    <property type="entry name" value="RNaseH_sf"/>
</dbReference>
<feature type="domain" description="Integrase catalytic" evidence="1">
    <location>
        <begin position="1"/>
        <end position="156"/>
    </location>
</feature>
<evidence type="ECO:0000313" key="2">
    <source>
        <dbReference type="EMBL" id="AKJ65606.1"/>
    </source>
</evidence>
<dbReference type="SUPFAM" id="SSF53098">
    <property type="entry name" value="Ribonuclease H-like"/>
    <property type="match status" value="1"/>
</dbReference>
<dbReference type="PANTHER" id="PTHR10948:SF23">
    <property type="entry name" value="TRANSPOSASE INSI FOR INSERTION SEQUENCE ELEMENT IS30A-RELATED"/>
    <property type="match status" value="1"/>
</dbReference>
<accession>A0A0G3EGK8</accession>
<evidence type="ECO:0000313" key="3">
    <source>
        <dbReference type="Proteomes" id="UP000035268"/>
    </source>
</evidence>
<dbReference type="PATRIC" id="fig|1609981.3.peg.2481"/>
<dbReference type="InterPro" id="IPR053392">
    <property type="entry name" value="Transposase_IS30-like"/>
</dbReference>
<dbReference type="Pfam" id="PF00665">
    <property type="entry name" value="rve"/>
    <property type="match status" value="1"/>
</dbReference>
<dbReference type="PANTHER" id="PTHR10948">
    <property type="entry name" value="TRANSPOSASE"/>
    <property type="match status" value="1"/>
</dbReference>
<proteinExistence type="predicted"/>
<reference evidence="2 3" key="2">
    <citation type="journal article" date="2016" name="ISME J.">
        <title>Characterization of the first cultured representative of Verrucomicrobia subdivision 5 indicates the proposal of a novel phylum.</title>
        <authorList>
            <person name="Spring S."/>
            <person name="Bunk B."/>
            <person name="Sproer C."/>
            <person name="Schumann P."/>
            <person name="Rohde M."/>
            <person name="Tindall B.J."/>
            <person name="Klenk H.P."/>
        </authorList>
    </citation>
    <scope>NUCLEOTIDE SEQUENCE [LARGE SCALE GENOMIC DNA]</scope>
    <source>
        <strain evidence="2 3">L21-Fru-AB</strain>
    </source>
</reference>
<dbReference type="KEGG" id="vbl:L21SP4_02381"/>
<keyword evidence="3" id="KW-1185">Reference proteome</keyword>
<evidence type="ECO:0000259" key="1">
    <source>
        <dbReference type="PROSITE" id="PS50994"/>
    </source>
</evidence>
<dbReference type="NCBIfam" id="NF033563">
    <property type="entry name" value="transpos_IS30"/>
    <property type="match status" value="1"/>
</dbReference>
<dbReference type="Proteomes" id="UP000035268">
    <property type="component" value="Chromosome"/>
</dbReference>
<dbReference type="InterPro" id="IPR012337">
    <property type="entry name" value="RNaseH-like_sf"/>
</dbReference>
<name>A0A0G3EGK8_9BACT</name>
<dbReference type="GO" id="GO:0003676">
    <property type="term" value="F:nucleic acid binding"/>
    <property type="evidence" value="ECO:0007669"/>
    <property type="project" value="InterPro"/>
</dbReference>